<name>A0A5N6KZJ0_9ROSI</name>
<feature type="region of interest" description="Disordered" evidence="1">
    <location>
        <begin position="499"/>
        <end position="519"/>
    </location>
</feature>
<evidence type="ECO:0000313" key="4">
    <source>
        <dbReference type="EMBL" id="KAB8416407.1"/>
    </source>
</evidence>
<evidence type="ECO:0008006" key="6">
    <source>
        <dbReference type="Google" id="ProtNLM"/>
    </source>
</evidence>
<feature type="region of interest" description="Disordered" evidence="1">
    <location>
        <begin position="794"/>
        <end position="868"/>
    </location>
</feature>
<feature type="compositionally biased region" description="Pro residues" evidence="1">
    <location>
        <begin position="76"/>
        <end position="86"/>
    </location>
</feature>
<reference evidence="4 5" key="1">
    <citation type="submission" date="2019-06" db="EMBL/GenBank/DDBJ databases">
        <title>A chromosomal-level reference genome of Carpinus fangiana (Coryloideae, Betulaceae).</title>
        <authorList>
            <person name="Yang X."/>
            <person name="Wang Z."/>
            <person name="Zhang L."/>
            <person name="Hao G."/>
            <person name="Liu J."/>
            <person name="Yang Y."/>
        </authorList>
    </citation>
    <scope>NUCLEOTIDE SEQUENCE [LARGE SCALE GENOMIC DNA]</scope>
    <source>
        <strain evidence="4">Cfa_2016G</strain>
        <tissue evidence="4">Leaf</tissue>
    </source>
</reference>
<evidence type="ECO:0000259" key="3">
    <source>
        <dbReference type="SMART" id="SM01293"/>
    </source>
</evidence>
<keyword evidence="5" id="KW-1185">Reference proteome</keyword>
<dbReference type="PANTHER" id="PTHR13239:SF4">
    <property type="entry name" value="AT25231P"/>
    <property type="match status" value="1"/>
</dbReference>
<feature type="compositionally biased region" description="Polar residues" evidence="1">
    <location>
        <begin position="673"/>
        <end position="698"/>
    </location>
</feature>
<feature type="region of interest" description="Disordered" evidence="1">
    <location>
        <begin position="1"/>
        <end position="29"/>
    </location>
</feature>
<gene>
    <name evidence="4" type="ORF">FH972_024926</name>
</gene>
<feature type="compositionally biased region" description="Low complexity" evidence="1">
    <location>
        <begin position="805"/>
        <end position="820"/>
    </location>
</feature>
<evidence type="ECO:0000259" key="2">
    <source>
        <dbReference type="SMART" id="SM01292"/>
    </source>
</evidence>
<sequence>MDPADAPGSSFLQADEVDEPALDSDAVPIAMDAQPLDVVDGAGLDTIDLQQLETDQAPPLPQRPSLRRDQWASGPQQPPPPAPPRPGDALNPPNPEDSLSLGALKKIVNEFPKFEPTPYAFVYQDYSNFPEELDELFGYAAEERASLLSAHNTFTRTWHTFNGRGEEEQDTHVPDVEGSRWTRAPEQEKKVFLETCAASLRGKDAALKLQSLDCILYVVLGTWFETAGHVNRDYLAQLAESMKQSHADMASAVKQRYKHSTEQLAAIQRGIALVHSLIGPQLIFDAFREAYTEHTSLDLEADAVAGNPSGADDAQRLVSRQLWSSCVILYLIVDFAVRSKDDENASASKSLASMEPQLMPYLTEVLADMRWDDSDTLPSLKIFLLYWKITLLTFGDLSHVEQIKSTLDTDGRRAEKRDNRPLITASPLDYHIFRQEITSKYPSFEPPVPLFPFEPESNSIVPPLQDRENKAPTLDDPVGPASINGSASSIIHQPVHIATPAPSPPPSPAGPGGKGVKKQNYQTNQMFPFMYPPLEGNSNSIGGKGSTELQDLVGRKWTGRDIPTSILEAADLFANRMRATRAMKQLWKERVRFMKYERGYGPNDFSLDDTTPGPEHAKADEEDEFATLNEDLKQRLANVEAFYAGSLPQLQSVVIVFMKVVLQTVTALVTQPNAPNGLQNGFTSPEQNGHTANGNTSGDSDEAQDPLLQDLDMMRSQEIMSKAVSGTMLILLKWFKTSHVLKFEYLTQLILDSNYVQLLLKLFTHQEPERVVNYRCERRNLNFLRFCQSHSRQPAQSNRAHDVSDAPSSPSSASSSADEAAPPPITRQRPESGATADFPSPPNPAQSGPVASEYPEVDELGNPVSQVQTSEPITTYSWRNFFSLINHVRVLQKVVKHKAHRQLLMVQYKYASVLRKNLKVPQPDVRLYTLKTIKGQVPYSHRKWRQGNMRIITAIYLHCRPELRDEWLAGIDVDQEMMEALPHERALRSLTYWHNLRLYPEAMGTGLGEEENGGGLREGEQDFFVRELERMDLVVRERSGFDASFDGEGPANGAEMDRMTGNGGDGNGVGGVEMIRGAGLDAYIM</sequence>
<dbReference type="AlphaFoldDB" id="A0A5N6KZJ0"/>
<feature type="region of interest" description="Disordered" evidence="1">
    <location>
        <begin position="673"/>
        <end position="704"/>
    </location>
</feature>
<dbReference type="Pfam" id="PF11882">
    <property type="entry name" value="DUF3402"/>
    <property type="match status" value="1"/>
</dbReference>
<protein>
    <recommendedName>
        <fullName evidence="6">Far11/STRP C-terminal domain-containing protein</fullName>
    </recommendedName>
</protein>
<dbReference type="InterPro" id="IPR021819">
    <property type="entry name" value="Far11/STRP_C"/>
</dbReference>
<evidence type="ECO:0000256" key="1">
    <source>
        <dbReference type="SAM" id="MobiDB-lite"/>
    </source>
</evidence>
<comment type="caution">
    <text evidence="4">The sequence shown here is derived from an EMBL/GenBank/DDBJ whole genome shotgun (WGS) entry which is preliminary data.</text>
</comment>
<evidence type="ECO:0000313" key="5">
    <source>
        <dbReference type="Proteomes" id="UP000327013"/>
    </source>
</evidence>
<dbReference type="Pfam" id="PF07923">
    <property type="entry name" value="N1221"/>
    <property type="match status" value="1"/>
</dbReference>
<dbReference type="PANTHER" id="PTHR13239">
    <property type="entry name" value="PROTEIN REQUIRED FOR HYPHAL ANASTOMOSIS HAM-2"/>
    <property type="match status" value="1"/>
</dbReference>
<feature type="domain" description="Far11/STRP C-terminal" evidence="3">
    <location>
        <begin position="563"/>
        <end position="1028"/>
    </location>
</feature>
<organism evidence="4 5">
    <name type="scientific">Carpinus fangiana</name>
    <dbReference type="NCBI Taxonomy" id="176857"/>
    <lineage>
        <taxon>Eukaryota</taxon>
        <taxon>Viridiplantae</taxon>
        <taxon>Streptophyta</taxon>
        <taxon>Embryophyta</taxon>
        <taxon>Tracheophyta</taxon>
        <taxon>Spermatophyta</taxon>
        <taxon>Magnoliopsida</taxon>
        <taxon>eudicotyledons</taxon>
        <taxon>Gunneridae</taxon>
        <taxon>Pentapetalae</taxon>
        <taxon>rosids</taxon>
        <taxon>fabids</taxon>
        <taxon>Fagales</taxon>
        <taxon>Betulaceae</taxon>
        <taxon>Carpinus</taxon>
    </lineage>
</organism>
<feature type="region of interest" description="Disordered" evidence="1">
    <location>
        <begin position="47"/>
        <end position="100"/>
    </location>
</feature>
<dbReference type="GO" id="GO:0005829">
    <property type="term" value="C:cytosol"/>
    <property type="evidence" value="ECO:0007669"/>
    <property type="project" value="TreeGrafter"/>
</dbReference>
<dbReference type="InterPro" id="IPR012486">
    <property type="entry name" value="Far11/STRP_N"/>
</dbReference>
<dbReference type="Proteomes" id="UP000327013">
    <property type="component" value="Unassembled WGS sequence"/>
</dbReference>
<dbReference type="SMART" id="SM01293">
    <property type="entry name" value="DUF3402"/>
    <property type="match status" value="1"/>
</dbReference>
<dbReference type="InterPro" id="IPR040185">
    <property type="entry name" value="Far11/STRP"/>
</dbReference>
<proteinExistence type="predicted"/>
<accession>A0A5N6KZJ0</accession>
<dbReference type="EMBL" id="VIBQ01000031">
    <property type="protein sequence ID" value="KAB8416407.1"/>
    <property type="molecule type" value="Genomic_DNA"/>
</dbReference>
<dbReference type="OrthoDB" id="18234at2759"/>
<dbReference type="GO" id="GO:0007010">
    <property type="term" value="P:cytoskeleton organization"/>
    <property type="evidence" value="ECO:0007669"/>
    <property type="project" value="TreeGrafter"/>
</dbReference>
<feature type="domain" description="Far11/STRP N-terminal" evidence="2">
    <location>
        <begin position="116"/>
        <end position="457"/>
    </location>
</feature>
<dbReference type="SMART" id="SM01292">
    <property type="entry name" value="N1221"/>
    <property type="match status" value="1"/>
</dbReference>